<accession>C7DHB7</accession>
<evidence type="ECO:0008006" key="3">
    <source>
        <dbReference type="Google" id="ProtNLM"/>
    </source>
</evidence>
<reference evidence="1 2" key="2">
    <citation type="journal article" date="2010" name="Proc. Natl. Acad. Sci. U.S.A.">
        <title>Enigmatic, ultrasmall, uncultivated Archaea.</title>
        <authorList>
            <person name="Baker B.J."/>
            <person name="Comolli L.R."/>
            <person name="Dick G.J."/>
            <person name="Hauser L.J."/>
            <person name="Hyatt D."/>
            <person name="Dill B.D."/>
            <person name="Land M.L."/>
            <person name="Verberkmoes N.C."/>
            <person name="Hettich R.L."/>
            <person name="Banfield J.F."/>
        </authorList>
    </citation>
    <scope>NUCLEOTIDE SEQUENCE [LARGE SCALE GENOMIC DNA]</scope>
    <source>
        <strain evidence="1">ARMAN-2</strain>
    </source>
</reference>
<dbReference type="Proteomes" id="UP000332487">
    <property type="component" value="Unassembled WGS sequence"/>
</dbReference>
<proteinExistence type="predicted"/>
<name>C7DHB7_MICA2</name>
<reference evidence="1 2" key="1">
    <citation type="journal article" date="2009" name="Genome Biol.">
        <title>Community-wide analysis of microbial genome sequence signatures.</title>
        <authorList>
            <person name="Dick G.J."/>
            <person name="Andersson A.F."/>
            <person name="Baker B.J."/>
            <person name="Simmons S.L."/>
            <person name="Thomas B.C."/>
            <person name="Yelton A.P."/>
            <person name="Banfield J.F."/>
        </authorList>
    </citation>
    <scope>NUCLEOTIDE SEQUENCE [LARGE SCALE GENOMIC DNA]</scope>
    <source>
        <strain evidence="1">ARMAN-2</strain>
    </source>
</reference>
<dbReference type="EMBL" id="GG697240">
    <property type="protein sequence ID" value="EET90019.1"/>
    <property type="molecule type" value="Genomic_DNA"/>
</dbReference>
<evidence type="ECO:0000313" key="1">
    <source>
        <dbReference type="EMBL" id="EET90019.1"/>
    </source>
</evidence>
<organism evidence="1 2">
    <name type="scientific">Candidatus Micrarchaeum acidiphilum ARMAN-2</name>
    <dbReference type="NCBI Taxonomy" id="425595"/>
    <lineage>
        <taxon>Archaea</taxon>
        <taxon>Candidatus Micrarchaeota</taxon>
        <taxon>Candidatus Micrarchaeia</taxon>
        <taxon>Candidatus Micrarchaeales</taxon>
        <taxon>Candidatus Micrarchaeaceae</taxon>
        <taxon>Candidatus Micrarchaeum</taxon>
    </lineage>
</organism>
<protein>
    <recommendedName>
        <fullName evidence="3">Nucleotidyl transferase</fullName>
    </recommendedName>
</protein>
<dbReference type="AlphaFoldDB" id="C7DHB7"/>
<gene>
    <name evidence="1" type="ORF">UNLARM2_0463</name>
</gene>
<keyword evidence="2" id="KW-1185">Reference proteome</keyword>
<sequence>MADIEFETKKEKIKKVYEKLTKVLQTEEIVLVGGSAMLLTADHERKLNDLDVAVPPKALVGVPDTLAHEMGFEMFMDGPKLMTLTDTETGLEAEVSAKNCGNLNAKLGLPKYTEEKPTILGLDLWKVIRDSVIVDEIRTPSPFHQVLMKYNLWRFRGDGKISGQKDAEDIKKLLAFYYKGSLSMFYNSFNDRDLVNSNVDAKQFKLDMELISGIASERDMAGQMENNKA</sequence>
<evidence type="ECO:0000313" key="2">
    <source>
        <dbReference type="Proteomes" id="UP000332487"/>
    </source>
</evidence>